<accession>A0A2I0HIC9</accession>
<protein>
    <recommendedName>
        <fullName evidence="3">Retrotransposon gag domain-containing protein</fullName>
    </recommendedName>
</protein>
<evidence type="ECO:0000313" key="1">
    <source>
        <dbReference type="EMBL" id="PKI31441.1"/>
    </source>
</evidence>
<comment type="caution">
    <text evidence="1">The sequence shown here is derived from an EMBL/GenBank/DDBJ whole genome shotgun (WGS) entry which is preliminary data.</text>
</comment>
<keyword evidence="2" id="KW-1185">Reference proteome</keyword>
<gene>
    <name evidence="1" type="ORF">CRG98_048168</name>
</gene>
<organism evidence="1 2">
    <name type="scientific">Punica granatum</name>
    <name type="common">Pomegranate</name>
    <dbReference type="NCBI Taxonomy" id="22663"/>
    <lineage>
        <taxon>Eukaryota</taxon>
        <taxon>Viridiplantae</taxon>
        <taxon>Streptophyta</taxon>
        <taxon>Embryophyta</taxon>
        <taxon>Tracheophyta</taxon>
        <taxon>Spermatophyta</taxon>
        <taxon>Magnoliopsida</taxon>
        <taxon>eudicotyledons</taxon>
        <taxon>Gunneridae</taxon>
        <taxon>Pentapetalae</taxon>
        <taxon>rosids</taxon>
        <taxon>malvids</taxon>
        <taxon>Myrtales</taxon>
        <taxon>Lythraceae</taxon>
        <taxon>Punica</taxon>
    </lineage>
</organism>
<name>A0A2I0HIC9_PUNGR</name>
<feature type="non-terminal residue" evidence="1">
    <location>
        <position position="222"/>
    </location>
</feature>
<dbReference type="EMBL" id="PGOL01008787">
    <property type="protein sequence ID" value="PKI31441.1"/>
    <property type="molecule type" value="Genomic_DNA"/>
</dbReference>
<sequence>MAFAPTVHPISDSLLPPPAPAAVPLPPTAFLSADSTMNTLPPLTVSMHPPIYTVPPLTVPPVTVAQAPVPTADQFLFQTPQPQISFSYLAPPALNIPPTEPGTPTQVAPPALPTNIPPGVENEQERRIKRMEETIRALQTFQDSLMGSALDWFMTLKAGDVPTWTDLSQKFLNQYRFCAETPPTLLDLSMTEMKEGQAFEAYTTEWRGRAAKHIPPITERQQ</sequence>
<proteinExistence type="predicted"/>
<evidence type="ECO:0008006" key="3">
    <source>
        <dbReference type="Google" id="ProtNLM"/>
    </source>
</evidence>
<dbReference type="Proteomes" id="UP000233551">
    <property type="component" value="Unassembled WGS sequence"/>
</dbReference>
<evidence type="ECO:0000313" key="2">
    <source>
        <dbReference type="Proteomes" id="UP000233551"/>
    </source>
</evidence>
<reference evidence="1 2" key="1">
    <citation type="submission" date="2017-11" db="EMBL/GenBank/DDBJ databases">
        <title>De-novo sequencing of pomegranate (Punica granatum L.) genome.</title>
        <authorList>
            <person name="Akparov Z."/>
            <person name="Amiraslanov A."/>
            <person name="Hajiyeva S."/>
            <person name="Abbasov M."/>
            <person name="Kaur K."/>
            <person name="Hamwieh A."/>
            <person name="Solovyev V."/>
            <person name="Salamov A."/>
            <person name="Braich B."/>
            <person name="Kosarev P."/>
            <person name="Mahmoud A."/>
            <person name="Hajiyev E."/>
            <person name="Babayeva S."/>
            <person name="Izzatullayeva V."/>
            <person name="Mammadov A."/>
            <person name="Mammadov A."/>
            <person name="Sharifova S."/>
            <person name="Ojaghi J."/>
            <person name="Eynullazada K."/>
            <person name="Bayramov B."/>
            <person name="Abdulazimova A."/>
            <person name="Shahmuradov I."/>
        </authorList>
    </citation>
    <scope>NUCLEOTIDE SEQUENCE [LARGE SCALE GENOMIC DNA]</scope>
    <source>
        <strain evidence="2">cv. AG2017</strain>
        <tissue evidence="1">Leaf</tissue>
    </source>
</reference>
<dbReference type="AlphaFoldDB" id="A0A2I0HIC9"/>